<dbReference type="PANTHER" id="PTHR13563">
    <property type="entry name" value="TRNA (GUANINE-9-) METHYLTRANSFERASE"/>
    <property type="match status" value="1"/>
</dbReference>
<organism evidence="22 23">
    <name type="scientific">Hucho hucho</name>
    <name type="common">huchen</name>
    <dbReference type="NCBI Taxonomy" id="62062"/>
    <lineage>
        <taxon>Eukaryota</taxon>
        <taxon>Metazoa</taxon>
        <taxon>Chordata</taxon>
        <taxon>Craniata</taxon>
        <taxon>Vertebrata</taxon>
        <taxon>Euteleostomi</taxon>
        <taxon>Actinopterygii</taxon>
        <taxon>Neopterygii</taxon>
        <taxon>Teleostei</taxon>
        <taxon>Protacanthopterygii</taxon>
        <taxon>Salmoniformes</taxon>
        <taxon>Salmonidae</taxon>
        <taxon>Salmoninae</taxon>
        <taxon>Hucho</taxon>
    </lineage>
</organism>
<dbReference type="Ensembl" id="ENSHHUT00000007103.1">
    <property type="protein sequence ID" value="ENSHHUP00000006894.1"/>
    <property type="gene ID" value="ENSHHUG00000004264.1"/>
</dbReference>
<dbReference type="GO" id="GO:0000049">
    <property type="term" value="F:tRNA binding"/>
    <property type="evidence" value="ECO:0007669"/>
    <property type="project" value="TreeGrafter"/>
</dbReference>
<comment type="catalytic activity">
    <reaction evidence="19">
        <text>an adenosine in mRNA + S-adenosyl-L-methionine = an N(1)-methyladenosine in mRNA + S-adenosyl-L-homocysteine + H(+)</text>
        <dbReference type="Rhea" id="RHEA:55392"/>
        <dbReference type="Rhea" id="RHEA-COMP:12414"/>
        <dbReference type="Rhea" id="RHEA-COMP:12415"/>
        <dbReference type="ChEBI" id="CHEBI:15378"/>
        <dbReference type="ChEBI" id="CHEBI:57856"/>
        <dbReference type="ChEBI" id="CHEBI:59789"/>
        <dbReference type="ChEBI" id="CHEBI:74411"/>
        <dbReference type="ChEBI" id="CHEBI:74491"/>
    </reaction>
</comment>
<comment type="catalytic activity">
    <reaction evidence="17">
        <text>adenosine(9) in tRNA + S-adenosyl-L-methionine = N(1)-methyladenosine(9) in tRNA + S-adenosyl-L-homocysteine + H(+)</text>
        <dbReference type="Rhea" id="RHEA:43148"/>
        <dbReference type="Rhea" id="RHEA-COMP:10363"/>
        <dbReference type="Rhea" id="RHEA-COMP:10364"/>
        <dbReference type="ChEBI" id="CHEBI:15378"/>
        <dbReference type="ChEBI" id="CHEBI:57856"/>
        <dbReference type="ChEBI" id="CHEBI:59789"/>
        <dbReference type="ChEBI" id="CHEBI:74411"/>
        <dbReference type="ChEBI" id="CHEBI:74491"/>
        <dbReference type="EC" id="2.1.1.218"/>
    </reaction>
</comment>
<evidence type="ECO:0000256" key="20">
    <source>
        <dbReference type="SAM" id="MobiDB-lite"/>
    </source>
</evidence>
<dbReference type="InterPro" id="IPR028564">
    <property type="entry name" value="MT_TRM10-typ"/>
</dbReference>
<dbReference type="EC" id="2.1.1.218" evidence="2"/>
<dbReference type="GO" id="GO:0005739">
    <property type="term" value="C:mitochondrion"/>
    <property type="evidence" value="ECO:0007669"/>
    <property type="project" value="UniProtKB-SubCell"/>
</dbReference>
<dbReference type="InterPro" id="IPR038459">
    <property type="entry name" value="MT_TRM10-typ_sf"/>
</dbReference>
<dbReference type="GO" id="GO:0052905">
    <property type="term" value="F:tRNA (guanosine(9)-N1)-methyltransferase activity"/>
    <property type="evidence" value="ECO:0007669"/>
    <property type="project" value="UniProtKB-EC"/>
</dbReference>
<name>A0A4W5K4H9_9TELE</name>
<dbReference type="GO" id="GO:0005654">
    <property type="term" value="C:nucleoplasm"/>
    <property type="evidence" value="ECO:0007669"/>
    <property type="project" value="TreeGrafter"/>
</dbReference>
<evidence type="ECO:0000256" key="9">
    <source>
        <dbReference type="ARBA" id="ARBA00022946"/>
    </source>
</evidence>
<evidence type="ECO:0000313" key="22">
    <source>
        <dbReference type="Ensembl" id="ENSHHUP00000006894.1"/>
    </source>
</evidence>
<keyword evidence="10" id="KW-0175">Coiled coil</keyword>
<dbReference type="InterPro" id="IPR025812">
    <property type="entry name" value="Trm10_C_MTase_dom"/>
</dbReference>
<evidence type="ECO:0000256" key="11">
    <source>
        <dbReference type="ARBA" id="ARBA00023128"/>
    </source>
</evidence>
<feature type="domain" description="SAM-dependent MTase TRM10-type" evidence="21">
    <location>
        <begin position="234"/>
        <end position="427"/>
    </location>
</feature>
<dbReference type="AlphaFoldDB" id="A0A4W5K4H9"/>
<evidence type="ECO:0000256" key="14">
    <source>
        <dbReference type="ARBA" id="ARBA00030623"/>
    </source>
</evidence>
<evidence type="ECO:0000256" key="7">
    <source>
        <dbReference type="ARBA" id="ARBA00022691"/>
    </source>
</evidence>
<dbReference type="CDD" id="cd18102">
    <property type="entry name" value="Trm10_MRRP1"/>
    <property type="match status" value="1"/>
</dbReference>
<evidence type="ECO:0000256" key="18">
    <source>
        <dbReference type="ARBA" id="ARBA00048434"/>
    </source>
</evidence>
<accession>A0A4W5K4H9</accession>
<dbReference type="GeneTree" id="ENSGT00530000063169"/>
<comment type="subcellular location">
    <subcellularLocation>
        <location evidence="1">Mitochondrion</location>
    </subcellularLocation>
</comment>
<feature type="compositionally biased region" description="Basic residues" evidence="20">
    <location>
        <begin position="179"/>
        <end position="190"/>
    </location>
</feature>
<evidence type="ECO:0000256" key="5">
    <source>
        <dbReference type="ARBA" id="ARBA00022603"/>
    </source>
</evidence>
<dbReference type="InterPro" id="IPR007356">
    <property type="entry name" value="tRNA_m1G_MeTrfase_euk"/>
</dbReference>
<keyword evidence="5" id="KW-0489">Methyltransferase</keyword>
<evidence type="ECO:0000256" key="13">
    <source>
        <dbReference type="ARBA" id="ARBA00029803"/>
    </source>
</evidence>
<dbReference type="PROSITE" id="PS51675">
    <property type="entry name" value="SAM_MT_TRM10"/>
    <property type="match status" value="1"/>
</dbReference>
<feature type="compositionally biased region" description="Basic and acidic residues" evidence="20">
    <location>
        <begin position="426"/>
        <end position="558"/>
    </location>
</feature>
<dbReference type="GO" id="GO:0070131">
    <property type="term" value="P:positive regulation of mitochondrial translation"/>
    <property type="evidence" value="ECO:0007669"/>
    <property type="project" value="TreeGrafter"/>
</dbReference>
<dbReference type="SMR" id="A0A4W5K4H9"/>
<feature type="compositionally biased region" description="Low complexity" evidence="20">
    <location>
        <begin position="572"/>
        <end position="585"/>
    </location>
</feature>
<reference evidence="23" key="1">
    <citation type="submission" date="2018-06" db="EMBL/GenBank/DDBJ databases">
        <title>Genome assembly of Danube salmon.</title>
        <authorList>
            <person name="Macqueen D.J."/>
            <person name="Gundappa M.K."/>
        </authorList>
    </citation>
    <scope>NUCLEOTIDE SEQUENCE [LARGE SCALE GENOMIC DNA]</scope>
</reference>
<keyword evidence="6" id="KW-0808">Transferase</keyword>
<evidence type="ECO:0000313" key="23">
    <source>
        <dbReference type="Proteomes" id="UP000314982"/>
    </source>
</evidence>
<reference evidence="22" key="2">
    <citation type="submission" date="2025-08" db="UniProtKB">
        <authorList>
            <consortium name="Ensembl"/>
        </authorList>
    </citation>
    <scope>IDENTIFICATION</scope>
</reference>
<evidence type="ECO:0000256" key="4">
    <source>
        <dbReference type="ARBA" id="ARBA00014681"/>
    </source>
</evidence>
<evidence type="ECO:0000256" key="17">
    <source>
        <dbReference type="ARBA" id="ARBA00048278"/>
    </source>
</evidence>
<evidence type="ECO:0000256" key="1">
    <source>
        <dbReference type="ARBA" id="ARBA00004173"/>
    </source>
</evidence>
<comment type="catalytic activity">
    <reaction evidence="18">
        <text>guanosine(9) in tRNA + S-adenosyl-L-methionine = N(1)-methylguanosine(9) in tRNA + S-adenosyl-L-homocysteine + H(+)</text>
        <dbReference type="Rhea" id="RHEA:43156"/>
        <dbReference type="Rhea" id="RHEA-COMP:10367"/>
        <dbReference type="Rhea" id="RHEA-COMP:10368"/>
        <dbReference type="ChEBI" id="CHEBI:15378"/>
        <dbReference type="ChEBI" id="CHEBI:57856"/>
        <dbReference type="ChEBI" id="CHEBI:59789"/>
        <dbReference type="ChEBI" id="CHEBI:73542"/>
        <dbReference type="ChEBI" id="CHEBI:74269"/>
        <dbReference type="EC" id="2.1.1.221"/>
    </reaction>
</comment>
<keyword evidence="11" id="KW-0496">Mitochondrion</keyword>
<evidence type="ECO:0000256" key="2">
    <source>
        <dbReference type="ARBA" id="ARBA00012794"/>
    </source>
</evidence>
<reference evidence="22" key="3">
    <citation type="submission" date="2025-09" db="UniProtKB">
        <authorList>
            <consortium name="Ensembl"/>
        </authorList>
    </citation>
    <scope>IDENTIFICATION</scope>
</reference>
<dbReference type="EC" id="2.1.1.221" evidence="3"/>
<evidence type="ECO:0000256" key="8">
    <source>
        <dbReference type="ARBA" id="ARBA00022694"/>
    </source>
</evidence>
<evidence type="ECO:0000256" key="3">
    <source>
        <dbReference type="ARBA" id="ARBA00012797"/>
    </source>
</evidence>
<keyword evidence="9" id="KW-0809">Transit peptide</keyword>
<dbReference type="PANTHER" id="PTHR13563:SF5">
    <property type="entry name" value="TRNA METHYLTRANSFERASE 10 HOMOLOG C"/>
    <property type="match status" value="1"/>
</dbReference>
<dbReference type="GO" id="GO:0097745">
    <property type="term" value="P:mitochondrial tRNA 5'-end processing"/>
    <property type="evidence" value="ECO:0007669"/>
    <property type="project" value="TreeGrafter"/>
</dbReference>
<keyword evidence="8" id="KW-0819">tRNA processing</keyword>
<evidence type="ECO:0000256" key="6">
    <source>
        <dbReference type="ARBA" id="ARBA00022679"/>
    </source>
</evidence>
<evidence type="ECO:0000259" key="21">
    <source>
        <dbReference type="PROSITE" id="PS51675"/>
    </source>
</evidence>
<protein>
    <recommendedName>
        <fullName evidence="4">tRNA methyltransferase 10 homolog C</fullName>
        <ecNumber evidence="2">2.1.1.218</ecNumber>
        <ecNumber evidence="3">2.1.1.221</ecNumber>
    </recommendedName>
    <alternativeName>
        <fullName evidence="14">Mitochondrial ribonuclease P protein 1</fullName>
    </alternativeName>
    <alternativeName>
        <fullName evidence="13">RNA (guanine-9-)-methyltransferase domain-containing protein 1</fullName>
    </alternativeName>
    <alternativeName>
        <fullName evidence="15">mRNA methyladenosine-N(1)-methyltransferase</fullName>
    </alternativeName>
    <alternativeName>
        <fullName evidence="16">tRNA (adenine(9)-N(1))-methyltransferase</fullName>
    </alternativeName>
    <alternativeName>
        <fullName evidence="12">tRNA (guanine(9)-N(1))-methyltransferase</fullName>
    </alternativeName>
</protein>
<evidence type="ECO:0000256" key="16">
    <source>
        <dbReference type="ARBA" id="ARBA00033019"/>
    </source>
</evidence>
<feature type="region of interest" description="Disordered" evidence="20">
    <location>
        <begin position="91"/>
        <end position="126"/>
    </location>
</feature>
<evidence type="ECO:0000256" key="10">
    <source>
        <dbReference type="ARBA" id="ARBA00023054"/>
    </source>
</evidence>
<keyword evidence="23" id="KW-1185">Reference proteome</keyword>
<dbReference type="STRING" id="62062.ENSHHUP00000006894"/>
<feature type="region of interest" description="Disordered" evidence="20">
    <location>
        <begin position="50"/>
        <end position="72"/>
    </location>
</feature>
<evidence type="ECO:0000256" key="19">
    <source>
        <dbReference type="ARBA" id="ARBA00048481"/>
    </source>
</evidence>
<dbReference type="Proteomes" id="UP000314982">
    <property type="component" value="Unassembled WGS sequence"/>
</dbReference>
<evidence type="ECO:0000256" key="12">
    <source>
        <dbReference type="ARBA" id="ARBA00029727"/>
    </source>
</evidence>
<feature type="region of interest" description="Disordered" evidence="20">
    <location>
        <begin position="179"/>
        <end position="198"/>
    </location>
</feature>
<proteinExistence type="predicted"/>
<sequence>MMRFLTPPLLNELRRRLPLISTVAHKHGGSKLVPLTWSLPPRHSAALRRPLSTGATLRKDVPLPQSKAEQTEEKLDLDIWKSVMRFQVPAVEEEKLGGEEEEEEEGGGAAAAPSGPGGGVAGQEEVSPLEATREMVVMWRQAGKLVPETMTDEELGVLAELQTKSSKKKYLKYLAIKEGHKKSHKQKQEKRKAERSERFLEDDRIRPGGLRGEEGEPRNTFLLQFWGRSLDKLLGWRSAQAMAFGQPLVFDMSYEQQMTRRELENTVSQLLEVEGWNRRAPDPFHLHFCNLQPDGGYLRELVKRYGAEAWERLLVTSTEQRHVDLFPRDDLVYLTADSPNVLRTFDNSKVYVVGAMVDRSIQSGLSLANAKRLKLNTARLPLDDFLQWETGAKNLTLDQMIRILLTLKERGRWEEALEYVPKRKHDGFYQEKPQQDRDRGSDKDRRFSGRTRDTGFRAGDRDGDRTFRSGDRERAFSRRDSVLKSGDSDRAIRNGDRDQAIRTGDREGDSNRAIRTGDRDSMEEWRRQKQMDGVVRERGSTSRHKDSLFSSRDREAVGKEAGPTGDAENRPTTQTTTRLRTSLKSTMEDRNSTAKSGKKLREEK</sequence>
<evidence type="ECO:0000256" key="15">
    <source>
        <dbReference type="ARBA" id="ARBA00031759"/>
    </source>
</evidence>
<dbReference type="GO" id="GO:0160106">
    <property type="term" value="F:tRNA (adenine(9)-N1)-methyltransferase activity"/>
    <property type="evidence" value="ECO:0007669"/>
    <property type="project" value="UniProtKB-EC"/>
</dbReference>
<dbReference type="FunFam" id="3.40.1280.30:FF:000003">
    <property type="entry name" value="tRNA methyltransferase 10C, mitochondrial RNase P subunit"/>
    <property type="match status" value="1"/>
</dbReference>
<dbReference type="Gene3D" id="3.40.1280.30">
    <property type="match status" value="1"/>
</dbReference>
<keyword evidence="7" id="KW-0949">S-adenosyl-L-methionine</keyword>
<feature type="region of interest" description="Disordered" evidence="20">
    <location>
        <begin position="425"/>
        <end position="604"/>
    </location>
</feature>
<dbReference type="GO" id="GO:0032259">
    <property type="term" value="P:methylation"/>
    <property type="evidence" value="ECO:0007669"/>
    <property type="project" value="UniProtKB-KW"/>
</dbReference>